<dbReference type="AlphaFoldDB" id="A0A9W8CZ45"/>
<comment type="caution">
    <text evidence="1">The sequence shown here is derived from an EMBL/GenBank/DDBJ whole genome shotgun (WGS) entry which is preliminary data.</text>
</comment>
<reference evidence="1" key="1">
    <citation type="submission" date="2022-07" db="EMBL/GenBank/DDBJ databases">
        <title>Phylogenomic reconstructions and comparative analyses of Kickxellomycotina fungi.</title>
        <authorList>
            <person name="Reynolds N.K."/>
            <person name="Stajich J.E."/>
            <person name="Barry K."/>
            <person name="Grigoriev I.V."/>
            <person name="Crous P."/>
            <person name="Smith M.E."/>
        </authorList>
    </citation>
    <scope>NUCLEOTIDE SEQUENCE</scope>
    <source>
        <strain evidence="1">BCRC 34381</strain>
    </source>
</reference>
<keyword evidence="2" id="KW-1185">Reference proteome</keyword>
<proteinExistence type="predicted"/>
<dbReference type="OrthoDB" id="5538127at2759"/>
<gene>
    <name evidence="1" type="ORF">LPJ61_002934</name>
</gene>
<sequence>MAHPALENGDLVLRIVRESLWLELGGQDRRRRLEGLVHASRLLTVCRAWRNILGAYLGSHLVLSMHREPKQSRLKMLTSTALPRNLPFGKARGAAAAAAAAARGAPRQTVVASGASLYWRTNIPLVARFGVSRVKTMVLAVYGALDSAQVAACIEASRFCRQPWPGARALHIELHAGPDDGPLQSAVCSLERIARAVLEHAPFVSSLVVTRAKPVAAASSLSLALAFGDQTSQLVRVDVDVDVMCTGVPAVFPALTSLTVALEPGLAPERLAGIAASPLQRLSLLNAEEGDLAAIFCPSAGAAAGAFGQLRMLAVSLRVRTVGSGDGQQAAAGGRARSAPLSFPRLEVVSLSGFRQSVPLALLRAVAAAPVRSLLIDMTIHNAWLLDFRRMALLRHLEVLLPHHDDVQHVLDTVFAGPATLLAISIITQTPLRGQLPETVQPANLRRLRIDTLVPLADVWRALRQLPRLVFLETKTARLPEPEDEPVPLGDAAQAILRSAEPASSSLQVLDIWHLSPLCAPDGSPTRLGAEIVARAARIPTLQRLGCRTPAASVRLLLAALLLDDAVAARAAHLRGVDVRASCLQ</sequence>
<dbReference type="EMBL" id="JANBOI010000435">
    <property type="protein sequence ID" value="KAJ1730579.1"/>
    <property type="molecule type" value="Genomic_DNA"/>
</dbReference>
<name>A0A9W8CZ45_9FUNG</name>
<dbReference type="Proteomes" id="UP001143981">
    <property type="component" value="Unassembled WGS sequence"/>
</dbReference>
<protein>
    <submittedName>
        <fullName evidence="1">Uncharacterized protein</fullName>
    </submittedName>
</protein>
<accession>A0A9W8CZ45</accession>
<evidence type="ECO:0000313" key="2">
    <source>
        <dbReference type="Proteomes" id="UP001143981"/>
    </source>
</evidence>
<organism evidence="1 2">
    <name type="scientific">Coemansia biformis</name>
    <dbReference type="NCBI Taxonomy" id="1286918"/>
    <lineage>
        <taxon>Eukaryota</taxon>
        <taxon>Fungi</taxon>
        <taxon>Fungi incertae sedis</taxon>
        <taxon>Zoopagomycota</taxon>
        <taxon>Kickxellomycotina</taxon>
        <taxon>Kickxellomycetes</taxon>
        <taxon>Kickxellales</taxon>
        <taxon>Kickxellaceae</taxon>
        <taxon>Coemansia</taxon>
    </lineage>
</organism>
<evidence type="ECO:0000313" key="1">
    <source>
        <dbReference type="EMBL" id="KAJ1730579.1"/>
    </source>
</evidence>